<keyword evidence="7 8" id="KW-0472">Membrane</keyword>
<gene>
    <name evidence="10" type="ORF">KUTeg_021283</name>
</gene>
<organism evidence="10 11">
    <name type="scientific">Tegillarca granosa</name>
    <name type="common">Malaysian cockle</name>
    <name type="synonym">Anadara granosa</name>
    <dbReference type="NCBI Taxonomy" id="220873"/>
    <lineage>
        <taxon>Eukaryota</taxon>
        <taxon>Metazoa</taxon>
        <taxon>Spiralia</taxon>
        <taxon>Lophotrochozoa</taxon>
        <taxon>Mollusca</taxon>
        <taxon>Bivalvia</taxon>
        <taxon>Autobranchia</taxon>
        <taxon>Pteriomorphia</taxon>
        <taxon>Arcoida</taxon>
        <taxon>Arcoidea</taxon>
        <taxon>Arcidae</taxon>
        <taxon>Tegillarca</taxon>
    </lineage>
</organism>
<feature type="repeat" description="Solcar" evidence="8">
    <location>
        <begin position="11"/>
        <end position="104"/>
    </location>
</feature>
<evidence type="ECO:0000256" key="7">
    <source>
        <dbReference type="ARBA" id="ARBA00023136"/>
    </source>
</evidence>
<feature type="non-terminal residue" evidence="10">
    <location>
        <position position="319"/>
    </location>
</feature>
<dbReference type="SUPFAM" id="SSF103506">
    <property type="entry name" value="Mitochondrial carrier"/>
    <property type="match status" value="1"/>
</dbReference>
<keyword evidence="6" id="KW-1133">Transmembrane helix</keyword>
<accession>A0ABQ9ECZ7</accession>
<evidence type="ECO:0000256" key="1">
    <source>
        <dbReference type="ARBA" id="ARBA00004141"/>
    </source>
</evidence>
<keyword evidence="4 8" id="KW-0812">Transmembrane</keyword>
<evidence type="ECO:0000256" key="8">
    <source>
        <dbReference type="PROSITE-ProRule" id="PRU00282"/>
    </source>
</evidence>
<evidence type="ECO:0000256" key="3">
    <source>
        <dbReference type="ARBA" id="ARBA00022448"/>
    </source>
</evidence>
<feature type="repeat" description="Solcar" evidence="8">
    <location>
        <begin position="113"/>
        <end position="204"/>
    </location>
</feature>
<proteinExistence type="inferred from homology"/>
<comment type="similarity">
    <text evidence="2 9">Belongs to the mitochondrial carrier (TC 2.A.29) family.</text>
</comment>
<evidence type="ECO:0000256" key="4">
    <source>
        <dbReference type="ARBA" id="ARBA00022692"/>
    </source>
</evidence>
<comment type="subcellular location">
    <subcellularLocation>
        <location evidence="1">Membrane</location>
        <topology evidence="1">Multi-pass membrane protein</topology>
    </subcellularLocation>
</comment>
<dbReference type="PANTHER" id="PTHR45618">
    <property type="entry name" value="MITOCHONDRIAL DICARBOXYLATE CARRIER-RELATED"/>
    <property type="match status" value="1"/>
</dbReference>
<dbReference type="Pfam" id="PF00153">
    <property type="entry name" value="Mito_carr"/>
    <property type="match status" value="3"/>
</dbReference>
<dbReference type="Gene3D" id="1.50.40.10">
    <property type="entry name" value="Mitochondrial carrier domain"/>
    <property type="match status" value="1"/>
</dbReference>
<evidence type="ECO:0000256" key="5">
    <source>
        <dbReference type="ARBA" id="ARBA00022737"/>
    </source>
</evidence>
<evidence type="ECO:0000256" key="2">
    <source>
        <dbReference type="ARBA" id="ARBA00006375"/>
    </source>
</evidence>
<feature type="repeat" description="Solcar" evidence="8">
    <location>
        <begin position="213"/>
        <end position="301"/>
    </location>
</feature>
<evidence type="ECO:0000313" key="10">
    <source>
        <dbReference type="EMBL" id="KAJ8302296.1"/>
    </source>
</evidence>
<dbReference type="InterPro" id="IPR023395">
    <property type="entry name" value="MCP_dom_sf"/>
</dbReference>
<keyword evidence="5" id="KW-0677">Repeat</keyword>
<evidence type="ECO:0000256" key="9">
    <source>
        <dbReference type="RuleBase" id="RU000488"/>
    </source>
</evidence>
<keyword evidence="11" id="KW-1185">Reference proteome</keyword>
<keyword evidence="3 9" id="KW-0813">Transport</keyword>
<sequence>MSTKLEHEQLWRFALAGTSNMTAASVTNPIDVIKVRMQLENELAKQKGIEHLRSRYYDGFVKGAARIVADEGILGLYKGLLPSLMREGSYSTIRLGAYEPLKVFFGATDPAHTPLWKKICAGATSGAIGSSIATPTDLVKVRMQAQGKLMPGEMPRYRNTFAAFADIIRHDGVRGLYVGVGPTVKRAAILTATQIPSYDHTKHTILNHGLMKEGTALHVVSSMVAGFMSALTTSPVDVVKSRVMNQEKGENKKYKSAFDCFFKTLRSEGPIGLYKGFIPNWMRIGPHTIITFFIFEKLRQLVDQRWYAMEPLSMRILIP</sequence>
<evidence type="ECO:0000313" key="11">
    <source>
        <dbReference type="Proteomes" id="UP001217089"/>
    </source>
</evidence>
<protein>
    <submittedName>
        <fullName evidence="10">Uncharacterized protein</fullName>
    </submittedName>
</protein>
<name>A0ABQ9ECZ7_TEGGR</name>
<dbReference type="PROSITE" id="PS50920">
    <property type="entry name" value="SOLCAR"/>
    <property type="match status" value="3"/>
</dbReference>
<reference evidence="10 11" key="1">
    <citation type="submission" date="2022-12" db="EMBL/GenBank/DDBJ databases">
        <title>Chromosome-level genome of Tegillarca granosa.</title>
        <authorList>
            <person name="Kim J."/>
        </authorList>
    </citation>
    <scope>NUCLEOTIDE SEQUENCE [LARGE SCALE GENOMIC DNA]</scope>
    <source>
        <strain evidence="10">Teg-2019</strain>
        <tissue evidence="10">Adductor muscle</tissue>
    </source>
</reference>
<dbReference type="EMBL" id="JARBDR010000918">
    <property type="protein sequence ID" value="KAJ8302296.1"/>
    <property type="molecule type" value="Genomic_DNA"/>
</dbReference>
<dbReference type="InterPro" id="IPR018108">
    <property type="entry name" value="MCP_transmembrane"/>
</dbReference>
<dbReference type="InterPro" id="IPR050391">
    <property type="entry name" value="Mito_Metabolite_Transporter"/>
</dbReference>
<comment type="caution">
    <text evidence="10">The sequence shown here is derived from an EMBL/GenBank/DDBJ whole genome shotgun (WGS) entry which is preliminary data.</text>
</comment>
<dbReference type="Proteomes" id="UP001217089">
    <property type="component" value="Unassembled WGS sequence"/>
</dbReference>
<evidence type="ECO:0000256" key="6">
    <source>
        <dbReference type="ARBA" id="ARBA00022989"/>
    </source>
</evidence>